<name>A0A818KC67_9BILA</name>
<evidence type="ECO:0000256" key="1">
    <source>
        <dbReference type="SAM" id="MobiDB-lite"/>
    </source>
</evidence>
<protein>
    <submittedName>
        <fullName evidence="2">Uncharacterized protein</fullName>
    </submittedName>
</protein>
<proteinExistence type="predicted"/>
<accession>A0A818KC67</accession>
<dbReference type="AlphaFoldDB" id="A0A818KC67"/>
<feature type="non-terminal residue" evidence="2">
    <location>
        <position position="1"/>
    </location>
</feature>
<dbReference type="Proteomes" id="UP000663833">
    <property type="component" value="Unassembled WGS sequence"/>
</dbReference>
<gene>
    <name evidence="2" type="ORF">LUA448_LOCUS28054</name>
</gene>
<reference evidence="2" key="1">
    <citation type="submission" date="2021-02" db="EMBL/GenBank/DDBJ databases">
        <authorList>
            <person name="Nowell W R."/>
        </authorList>
    </citation>
    <scope>NUCLEOTIDE SEQUENCE</scope>
</reference>
<dbReference type="EMBL" id="CAJNYD010003920">
    <property type="protein sequence ID" value="CAF3552973.1"/>
    <property type="molecule type" value="Genomic_DNA"/>
</dbReference>
<evidence type="ECO:0000313" key="2">
    <source>
        <dbReference type="EMBL" id="CAF3552973.1"/>
    </source>
</evidence>
<comment type="caution">
    <text evidence="2">The sequence shown here is derived from an EMBL/GenBank/DDBJ whole genome shotgun (WGS) entry which is preliminary data.</text>
</comment>
<evidence type="ECO:0000313" key="3">
    <source>
        <dbReference type="Proteomes" id="UP000663833"/>
    </source>
</evidence>
<organism evidence="2 3">
    <name type="scientific">Rotaria socialis</name>
    <dbReference type="NCBI Taxonomy" id="392032"/>
    <lineage>
        <taxon>Eukaryota</taxon>
        <taxon>Metazoa</taxon>
        <taxon>Spiralia</taxon>
        <taxon>Gnathifera</taxon>
        <taxon>Rotifera</taxon>
        <taxon>Eurotatoria</taxon>
        <taxon>Bdelloidea</taxon>
        <taxon>Philodinida</taxon>
        <taxon>Philodinidae</taxon>
        <taxon>Rotaria</taxon>
    </lineage>
</organism>
<feature type="region of interest" description="Disordered" evidence="1">
    <location>
        <begin position="1"/>
        <end position="22"/>
    </location>
</feature>
<sequence length="50" mass="5806">ELSEPQLAHPIENEPGIESKKSNQVTFEFQPPEYHFHSVALSIFNKLKRI</sequence>